<dbReference type="EMBL" id="LGKP01000035">
    <property type="protein sequence ID" value="KPL81220.1"/>
    <property type="molecule type" value="Genomic_DNA"/>
</dbReference>
<keyword evidence="2" id="KW-0238">DNA-binding</keyword>
<dbReference type="Gene3D" id="1.10.10.10">
    <property type="entry name" value="Winged helix-like DNA-binding domain superfamily/Winged helix DNA-binding domain"/>
    <property type="match status" value="1"/>
</dbReference>
<dbReference type="AlphaFoldDB" id="A0A0P6XMY6"/>
<keyword evidence="1" id="KW-0805">Transcription regulation</keyword>
<keyword evidence="6" id="KW-1185">Reference proteome</keyword>
<protein>
    <submittedName>
        <fullName evidence="5">ArsR family transcriptional regulator</fullName>
    </submittedName>
</protein>
<dbReference type="STRING" id="70996.SE18_21275"/>
<dbReference type="PROSITE" id="PS51118">
    <property type="entry name" value="HTH_HXLR"/>
    <property type="match status" value="1"/>
</dbReference>
<evidence type="ECO:0000256" key="2">
    <source>
        <dbReference type="ARBA" id="ARBA00023125"/>
    </source>
</evidence>
<keyword evidence="3" id="KW-0804">Transcription</keyword>
<evidence type="ECO:0000259" key="4">
    <source>
        <dbReference type="PROSITE" id="PS51118"/>
    </source>
</evidence>
<sequence>MCHDYGFSYSCPVEATIAVIGGKWKCVILFHLCDGKKRFSQLQRFLPEITQRMLTLQLRELEADGVISRTVYAEVPPRVEYALTEFGESLRPILFLMRDWGQEYRDTIVDTKTRQASQAN</sequence>
<evidence type="ECO:0000313" key="5">
    <source>
        <dbReference type="EMBL" id="KPL81220.1"/>
    </source>
</evidence>
<dbReference type="InterPro" id="IPR036388">
    <property type="entry name" value="WH-like_DNA-bd_sf"/>
</dbReference>
<dbReference type="InterPro" id="IPR036390">
    <property type="entry name" value="WH_DNA-bd_sf"/>
</dbReference>
<reference evidence="5 6" key="1">
    <citation type="submission" date="2015-07" db="EMBL/GenBank/DDBJ databases">
        <title>Whole genome sequence of Herpetosiphon geysericola DSM 7119.</title>
        <authorList>
            <person name="Hemp J."/>
            <person name="Ward L.M."/>
            <person name="Pace L.A."/>
            <person name="Fischer W.W."/>
        </authorList>
    </citation>
    <scope>NUCLEOTIDE SEQUENCE [LARGE SCALE GENOMIC DNA]</scope>
    <source>
        <strain evidence="5 6">DSM 7119</strain>
    </source>
</reference>
<evidence type="ECO:0000313" key="6">
    <source>
        <dbReference type="Proteomes" id="UP000050277"/>
    </source>
</evidence>
<dbReference type="OrthoDB" id="9791143at2"/>
<dbReference type="PATRIC" id="fig|70996.4.peg.2072"/>
<dbReference type="InterPro" id="IPR002577">
    <property type="entry name" value="HTH_HxlR"/>
</dbReference>
<dbReference type="Proteomes" id="UP000050277">
    <property type="component" value="Unassembled WGS sequence"/>
</dbReference>
<accession>A0A0P6XMY6</accession>
<dbReference type="SUPFAM" id="SSF46785">
    <property type="entry name" value="Winged helix' DNA-binding domain"/>
    <property type="match status" value="1"/>
</dbReference>
<evidence type="ECO:0000256" key="1">
    <source>
        <dbReference type="ARBA" id="ARBA00023015"/>
    </source>
</evidence>
<proteinExistence type="predicted"/>
<comment type="caution">
    <text evidence="5">The sequence shown here is derived from an EMBL/GenBank/DDBJ whole genome shotgun (WGS) entry which is preliminary data.</text>
</comment>
<dbReference type="PANTHER" id="PTHR33204">
    <property type="entry name" value="TRANSCRIPTIONAL REGULATOR, MARR FAMILY"/>
    <property type="match status" value="1"/>
</dbReference>
<gene>
    <name evidence="5" type="ORF">SE18_21275</name>
</gene>
<feature type="domain" description="HTH hxlR-type" evidence="4">
    <location>
        <begin position="11"/>
        <end position="109"/>
    </location>
</feature>
<dbReference type="PANTHER" id="PTHR33204:SF33">
    <property type="entry name" value="TRANSCRIPTIONAL REGULATOR, MARR FAMILY"/>
    <property type="match status" value="1"/>
</dbReference>
<dbReference type="GO" id="GO:0003677">
    <property type="term" value="F:DNA binding"/>
    <property type="evidence" value="ECO:0007669"/>
    <property type="project" value="UniProtKB-KW"/>
</dbReference>
<organism evidence="5 6">
    <name type="scientific">Herpetosiphon geysericola</name>
    <dbReference type="NCBI Taxonomy" id="70996"/>
    <lineage>
        <taxon>Bacteria</taxon>
        <taxon>Bacillati</taxon>
        <taxon>Chloroflexota</taxon>
        <taxon>Chloroflexia</taxon>
        <taxon>Herpetosiphonales</taxon>
        <taxon>Herpetosiphonaceae</taxon>
        <taxon>Herpetosiphon</taxon>
    </lineage>
</organism>
<dbReference type="Pfam" id="PF01638">
    <property type="entry name" value="HxlR"/>
    <property type="match status" value="1"/>
</dbReference>
<evidence type="ECO:0000256" key="3">
    <source>
        <dbReference type="ARBA" id="ARBA00023163"/>
    </source>
</evidence>
<name>A0A0P6XMY6_9CHLR</name>